<comment type="caution">
    <text evidence="2">The sequence shown here is derived from an EMBL/GenBank/DDBJ whole genome shotgun (WGS) entry which is preliminary data.</text>
</comment>
<gene>
    <name evidence="2" type="ORF">D9757_008660</name>
</gene>
<evidence type="ECO:0000256" key="1">
    <source>
        <dbReference type="SAM" id="Phobius"/>
    </source>
</evidence>
<protein>
    <submittedName>
        <fullName evidence="2">Uncharacterized protein</fullName>
    </submittedName>
</protein>
<feature type="transmembrane region" description="Helical" evidence="1">
    <location>
        <begin position="243"/>
        <end position="261"/>
    </location>
</feature>
<feature type="transmembrane region" description="Helical" evidence="1">
    <location>
        <begin position="168"/>
        <end position="189"/>
    </location>
</feature>
<feature type="transmembrane region" description="Helical" evidence="1">
    <location>
        <begin position="210"/>
        <end position="231"/>
    </location>
</feature>
<accession>A0A8H5H439</accession>
<reference evidence="2 3" key="1">
    <citation type="journal article" date="2020" name="ISME J.">
        <title>Uncovering the hidden diversity of litter-decomposition mechanisms in mushroom-forming fungi.</title>
        <authorList>
            <person name="Floudas D."/>
            <person name="Bentzer J."/>
            <person name="Ahren D."/>
            <person name="Johansson T."/>
            <person name="Persson P."/>
            <person name="Tunlid A."/>
        </authorList>
    </citation>
    <scope>NUCLEOTIDE SEQUENCE [LARGE SCALE GENOMIC DNA]</scope>
    <source>
        <strain evidence="2 3">CBS 406.79</strain>
    </source>
</reference>
<keyword evidence="1" id="KW-1133">Transmembrane helix</keyword>
<organism evidence="2 3">
    <name type="scientific">Collybiopsis confluens</name>
    <dbReference type="NCBI Taxonomy" id="2823264"/>
    <lineage>
        <taxon>Eukaryota</taxon>
        <taxon>Fungi</taxon>
        <taxon>Dikarya</taxon>
        <taxon>Basidiomycota</taxon>
        <taxon>Agaricomycotina</taxon>
        <taxon>Agaricomycetes</taxon>
        <taxon>Agaricomycetidae</taxon>
        <taxon>Agaricales</taxon>
        <taxon>Marasmiineae</taxon>
        <taxon>Omphalotaceae</taxon>
        <taxon>Collybiopsis</taxon>
    </lineage>
</organism>
<name>A0A8H5H439_9AGAR</name>
<feature type="transmembrane region" description="Helical" evidence="1">
    <location>
        <begin position="49"/>
        <end position="69"/>
    </location>
</feature>
<sequence length="293" mass="32601">MAQFPASYSLPRFINAVIQCAAYGAYAVIFGFAIWILPRKFNVPAVKMFFFPAIIALFFFATLNIVLNLVIEMDSILDLGEVKEKPNLIIVAVFIVEITFTLSDVLGDMILFCRVYAVWGSRKEVLFPLLAVLLIAKAFELIVVATTIQMTIPKKLTFSSRVVTFYRAFVYVFAFVNAFANLSMTVLIASRVLWISRRCGLKLRWYHRTIAVITESGIIYPLFLIIEGAMITTSLRPPSPTTIGVISMGLGPTLIAVRVGSGSAYDHQSLRVAQSSHIVLSTDIGLESQHYQP</sequence>
<dbReference type="EMBL" id="JAACJN010000091">
    <property type="protein sequence ID" value="KAF5376337.1"/>
    <property type="molecule type" value="Genomic_DNA"/>
</dbReference>
<dbReference type="AlphaFoldDB" id="A0A8H5H439"/>
<keyword evidence="3" id="KW-1185">Reference proteome</keyword>
<dbReference type="Proteomes" id="UP000518752">
    <property type="component" value="Unassembled WGS sequence"/>
</dbReference>
<proteinExistence type="predicted"/>
<keyword evidence="1" id="KW-0472">Membrane</keyword>
<keyword evidence="1" id="KW-0812">Transmembrane</keyword>
<feature type="transmembrane region" description="Helical" evidence="1">
    <location>
        <begin position="125"/>
        <end position="148"/>
    </location>
</feature>
<evidence type="ECO:0000313" key="3">
    <source>
        <dbReference type="Proteomes" id="UP000518752"/>
    </source>
</evidence>
<dbReference type="OrthoDB" id="3226582at2759"/>
<feature type="transmembrane region" description="Helical" evidence="1">
    <location>
        <begin position="89"/>
        <end position="113"/>
    </location>
</feature>
<evidence type="ECO:0000313" key="2">
    <source>
        <dbReference type="EMBL" id="KAF5376337.1"/>
    </source>
</evidence>
<feature type="transmembrane region" description="Helical" evidence="1">
    <location>
        <begin position="13"/>
        <end position="37"/>
    </location>
</feature>